<dbReference type="SUPFAM" id="SSF53335">
    <property type="entry name" value="S-adenosyl-L-methionine-dependent methyltransferases"/>
    <property type="match status" value="1"/>
</dbReference>
<dbReference type="Gene3D" id="3.40.50.150">
    <property type="entry name" value="Vaccinia Virus protein VP39"/>
    <property type="match status" value="1"/>
</dbReference>
<dbReference type="GO" id="GO:0032259">
    <property type="term" value="P:methylation"/>
    <property type="evidence" value="ECO:0007669"/>
    <property type="project" value="UniProtKB-KW"/>
</dbReference>
<feature type="domain" description="Methyltransferase" evidence="1">
    <location>
        <begin position="194"/>
        <end position="290"/>
    </location>
</feature>
<dbReference type="GO" id="GO:0008168">
    <property type="term" value="F:methyltransferase activity"/>
    <property type="evidence" value="ECO:0007669"/>
    <property type="project" value="UniProtKB-KW"/>
</dbReference>
<keyword evidence="2" id="KW-0808">Transferase</keyword>
<dbReference type="InterPro" id="IPR050508">
    <property type="entry name" value="Methyltransf_Superfamily"/>
</dbReference>
<evidence type="ECO:0000313" key="2">
    <source>
        <dbReference type="EMBL" id="MBB5708638.1"/>
    </source>
</evidence>
<evidence type="ECO:0000259" key="1">
    <source>
        <dbReference type="Pfam" id="PF13649"/>
    </source>
</evidence>
<organism evidence="2 3">
    <name type="scientific">Sphingopyxis panaciterrulae</name>
    <dbReference type="NCBI Taxonomy" id="462372"/>
    <lineage>
        <taxon>Bacteria</taxon>
        <taxon>Pseudomonadati</taxon>
        <taxon>Pseudomonadota</taxon>
        <taxon>Alphaproteobacteria</taxon>
        <taxon>Sphingomonadales</taxon>
        <taxon>Sphingomonadaceae</taxon>
        <taxon>Sphingopyxis</taxon>
    </lineage>
</organism>
<dbReference type="RefSeq" id="WP_184101553.1">
    <property type="nucleotide sequence ID" value="NZ_JACIJH010000023.1"/>
</dbReference>
<keyword evidence="2" id="KW-0489">Methyltransferase</keyword>
<dbReference type="Proteomes" id="UP000537161">
    <property type="component" value="Unassembled WGS sequence"/>
</dbReference>
<gene>
    <name evidence="2" type="ORF">FHR21_004032</name>
</gene>
<dbReference type="PANTHER" id="PTHR42912">
    <property type="entry name" value="METHYLTRANSFERASE"/>
    <property type="match status" value="1"/>
</dbReference>
<dbReference type="CDD" id="cd02440">
    <property type="entry name" value="AdoMet_MTases"/>
    <property type="match status" value="1"/>
</dbReference>
<proteinExistence type="predicted"/>
<dbReference type="Pfam" id="PF13649">
    <property type="entry name" value="Methyltransf_25"/>
    <property type="match status" value="1"/>
</dbReference>
<dbReference type="InterPro" id="IPR041698">
    <property type="entry name" value="Methyltransf_25"/>
</dbReference>
<sequence>MTRNAPVSALGQHGRAGVDMLGAMQKFASNHVRRAARQQFEASAEAPALAAGAEGEDRASIMDWVDRARDVAERQALYRLERFTQAYVALSIYEFGIPAVERSRARFAAEADSVVDDGIEVDPQLAIPDYFDCDWHLRPGGWDGYDLYGPHGLHVVKPIFALGGFAAAPVGANIGQHRLDVVAQLPRRDYRRIYEPGCGNGSTLVAIHKSFPDAELIACDLSVEQLRAARRLTDKLGIPASLRQRDAATDTREPDESVDAVVTFALHHELPHAANVALLTEMFRILKPGGDIVLSDPPPFRAIDPFHAVLLDWDTEHRAEPFFSEAGASDWGAEMARIGFADVKAYAIGPDSYPWVTLARKPG</sequence>
<keyword evidence="3" id="KW-1185">Reference proteome</keyword>
<dbReference type="InterPro" id="IPR029063">
    <property type="entry name" value="SAM-dependent_MTases_sf"/>
</dbReference>
<accession>A0A7W9B9B9</accession>
<name>A0A7W9B9B9_9SPHN</name>
<dbReference type="EMBL" id="JACIJH010000023">
    <property type="protein sequence ID" value="MBB5708638.1"/>
    <property type="molecule type" value="Genomic_DNA"/>
</dbReference>
<evidence type="ECO:0000313" key="3">
    <source>
        <dbReference type="Proteomes" id="UP000537161"/>
    </source>
</evidence>
<reference evidence="2 3" key="1">
    <citation type="submission" date="2020-08" db="EMBL/GenBank/DDBJ databases">
        <title>Genomic Encyclopedia of Type Strains, Phase IV (KMG-IV): sequencing the most valuable type-strain genomes for metagenomic binning, comparative biology and taxonomic classification.</title>
        <authorList>
            <person name="Goeker M."/>
        </authorList>
    </citation>
    <scope>NUCLEOTIDE SEQUENCE [LARGE SCALE GENOMIC DNA]</scope>
    <source>
        <strain evidence="2 3">DSM 27163</strain>
    </source>
</reference>
<protein>
    <submittedName>
        <fullName evidence="2">SAM-dependent methyltransferase</fullName>
    </submittedName>
</protein>
<dbReference type="AlphaFoldDB" id="A0A7W9B9B9"/>
<comment type="caution">
    <text evidence="2">The sequence shown here is derived from an EMBL/GenBank/DDBJ whole genome shotgun (WGS) entry which is preliminary data.</text>
</comment>